<dbReference type="NCBIfam" id="NF002685">
    <property type="entry name" value="PRK02436.1"/>
    <property type="match status" value="1"/>
</dbReference>
<comment type="similarity">
    <text evidence="5">Belongs to the 'phage' integrase family. XerD-like subfamily.</text>
</comment>
<evidence type="ECO:0000256" key="2">
    <source>
        <dbReference type="ARBA" id="ARBA00022908"/>
    </source>
</evidence>
<gene>
    <name evidence="8" type="ORF">BN963_SGAL_01174</name>
</gene>
<comment type="caution">
    <text evidence="8">The sequence shown here is derived from an EMBL/GenBank/DDBJ whole genome shotgun (WGS) entry which is preliminary data.</text>
</comment>
<keyword evidence="4 5" id="KW-0233">DNA recombination</keyword>
<dbReference type="SUPFAM" id="SSF56349">
    <property type="entry name" value="DNA breaking-rejoining enzymes"/>
    <property type="match status" value="1"/>
</dbReference>
<keyword evidence="3 5" id="KW-0238">DNA-binding</keyword>
<dbReference type="Gene3D" id="1.10.150.130">
    <property type="match status" value="1"/>
</dbReference>
<evidence type="ECO:0000313" key="8">
    <source>
        <dbReference type="EMBL" id="CDO17979.1"/>
    </source>
</evidence>
<evidence type="ECO:0000256" key="5">
    <source>
        <dbReference type="HAMAP-Rule" id="MF_01817"/>
    </source>
</evidence>
<keyword evidence="2 5" id="KW-0229">DNA integration</keyword>
<dbReference type="InterPro" id="IPR044068">
    <property type="entry name" value="CB"/>
</dbReference>
<dbReference type="RefSeq" id="WP_039694040.1">
    <property type="nucleotide sequence ID" value="NZ_FNFJ01000002.1"/>
</dbReference>
<dbReference type="Gene3D" id="1.10.443.10">
    <property type="entry name" value="Intergrase catalytic core"/>
    <property type="match status" value="1"/>
</dbReference>
<dbReference type="Proteomes" id="UP000027584">
    <property type="component" value="Unassembled WGS sequence"/>
</dbReference>
<dbReference type="InterPro" id="IPR011010">
    <property type="entry name" value="DNA_brk_join_enz"/>
</dbReference>
<evidence type="ECO:0000259" key="7">
    <source>
        <dbReference type="PROSITE" id="PS51900"/>
    </source>
</evidence>
<dbReference type="PROSITE" id="PS51898">
    <property type="entry name" value="TYR_RECOMBINASE"/>
    <property type="match status" value="1"/>
</dbReference>
<dbReference type="HAMAP" id="MF_01817">
    <property type="entry name" value="Recomb_XerD_like"/>
    <property type="match status" value="1"/>
</dbReference>
<comment type="caution">
    <text evidence="5">Lacks conserved residue(s) required for the propagation of feature annotation.</text>
</comment>
<dbReference type="InterPro" id="IPR020876">
    <property type="entry name" value="Tyrosine_recombinase_XerD-like"/>
</dbReference>
<name>A0A060RH07_9STRE</name>
<protein>
    <recommendedName>
        <fullName evidence="5">Tyrosine recombinase XerD-like</fullName>
    </recommendedName>
</protein>
<evidence type="ECO:0000256" key="3">
    <source>
        <dbReference type="ARBA" id="ARBA00023125"/>
    </source>
</evidence>
<dbReference type="InterPro" id="IPR002104">
    <property type="entry name" value="Integrase_catalytic"/>
</dbReference>
<feature type="domain" description="Core-binding (CB)" evidence="7">
    <location>
        <begin position="1"/>
        <end position="72"/>
    </location>
</feature>
<keyword evidence="1 5" id="KW-0963">Cytoplasm</keyword>
<organism evidence="8 9">
    <name type="scientific">Streptococcus gallolyticus</name>
    <dbReference type="NCBI Taxonomy" id="315405"/>
    <lineage>
        <taxon>Bacteria</taxon>
        <taxon>Bacillati</taxon>
        <taxon>Bacillota</taxon>
        <taxon>Bacilli</taxon>
        <taxon>Lactobacillales</taxon>
        <taxon>Streptococcaceae</taxon>
        <taxon>Streptococcus</taxon>
    </lineage>
</organism>
<proteinExistence type="inferred from homology"/>
<reference evidence="8 9" key="1">
    <citation type="submission" date="2014-02" db="EMBL/GenBank/DDBJ databases">
        <authorList>
            <person name="Manrique M."/>
        </authorList>
    </citation>
    <scope>NUCLEOTIDE SEQUENCE [LARGE SCALE GENOMIC DNA]</scope>
    <source>
        <strain evidence="8 9">LMG17956</strain>
    </source>
</reference>
<accession>A0A060RH07</accession>
<dbReference type="PROSITE" id="PS51900">
    <property type="entry name" value="CB"/>
    <property type="match status" value="1"/>
</dbReference>
<sequence>MIDFIQDFIDSKPLSENTKNAYFYDLQQFVEAIDGKVNKEKLALYEHSLSPLKASAKKRKISAVNQFLYFLYETDRLNHFYKLSNKEKITPKPVELALLDYSSFYQETNCQAGQLIALLMIELGLSPSDIQQLKVADFDLTFAVLRVQRAGLVRVLELPEKLLPYVAASFSENQLYLFDNQGKPYSRQWFFNQLKSFLATLDLDYLSAQAIRQQYILHQKAAGKSILEVSRNLGLKSPVTLEKFYK</sequence>
<evidence type="ECO:0000256" key="4">
    <source>
        <dbReference type="ARBA" id="ARBA00023172"/>
    </source>
</evidence>
<dbReference type="EMBL" id="CCBC010000146">
    <property type="protein sequence ID" value="CDO17979.1"/>
    <property type="molecule type" value="Genomic_DNA"/>
</dbReference>
<dbReference type="GO" id="GO:0006313">
    <property type="term" value="P:DNA transposition"/>
    <property type="evidence" value="ECO:0007669"/>
    <property type="project" value="UniProtKB-UniRule"/>
</dbReference>
<dbReference type="InterPro" id="IPR013762">
    <property type="entry name" value="Integrase-like_cat_sf"/>
</dbReference>
<evidence type="ECO:0000256" key="1">
    <source>
        <dbReference type="ARBA" id="ARBA00022490"/>
    </source>
</evidence>
<dbReference type="GO" id="GO:0003677">
    <property type="term" value="F:DNA binding"/>
    <property type="evidence" value="ECO:0007669"/>
    <property type="project" value="UniProtKB-UniRule"/>
</dbReference>
<evidence type="ECO:0000259" key="6">
    <source>
        <dbReference type="PROSITE" id="PS51898"/>
    </source>
</evidence>
<comment type="function">
    <text evidence="5">Putative tyrosine recombinase. Not involved in the cutting and rejoining of the recombining DNA molecules on dif(SL) site.</text>
</comment>
<comment type="subcellular location">
    <subcellularLocation>
        <location evidence="5">Cytoplasm</location>
    </subcellularLocation>
</comment>
<dbReference type="GO" id="GO:0009037">
    <property type="term" value="F:tyrosine-based site-specific recombinase activity"/>
    <property type="evidence" value="ECO:0007669"/>
    <property type="project" value="UniProtKB-UniRule"/>
</dbReference>
<dbReference type="CDD" id="cd01190">
    <property type="entry name" value="INT_StrepXerD_C_like"/>
    <property type="match status" value="1"/>
</dbReference>
<dbReference type="InterPro" id="IPR010998">
    <property type="entry name" value="Integrase_recombinase_N"/>
</dbReference>
<feature type="domain" description="Tyr recombinase" evidence="6">
    <location>
        <begin position="84"/>
        <end position="246"/>
    </location>
</feature>
<dbReference type="GO" id="GO:0005737">
    <property type="term" value="C:cytoplasm"/>
    <property type="evidence" value="ECO:0007669"/>
    <property type="project" value="UniProtKB-SubCell"/>
</dbReference>
<reference evidence="8 9" key="2">
    <citation type="submission" date="2014-05" db="EMBL/GenBank/DDBJ databases">
        <title>Genome sequence of Streptococcus gallolyticus.</title>
        <authorList>
            <person name="Del Campo R."/>
        </authorList>
    </citation>
    <scope>NUCLEOTIDE SEQUENCE [LARGE SCALE GENOMIC DNA]</scope>
    <source>
        <strain evidence="8 9">LMG17956</strain>
    </source>
</reference>
<evidence type="ECO:0000313" key="9">
    <source>
        <dbReference type="Proteomes" id="UP000027584"/>
    </source>
</evidence>
<dbReference type="AlphaFoldDB" id="A0A060RH07"/>